<feature type="non-terminal residue" evidence="2">
    <location>
        <position position="1"/>
    </location>
</feature>
<protein>
    <submittedName>
        <fullName evidence="2">Uncharacterized protein</fullName>
    </submittedName>
</protein>
<evidence type="ECO:0000313" key="3">
    <source>
        <dbReference type="Proteomes" id="UP000323506"/>
    </source>
</evidence>
<feature type="region of interest" description="Disordered" evidence="1">
    <location>
        <begin position="1"/>
        <end position="22"/>
    </location>
</feature>
<sequence length="67" mass="7312">DCKIPLKTSNGPNTIDPTNKPRAPTSIPATTTCIAIKLLTGWCKGRRFHVGCQHGKLTGHFSFLLHL</sequence>
<organism evidence="2 3">
    <name type="scientific">Gossypium darwinii</name>
    <name type="common">Darwin's cotton</name>
    <name type="synonym">Gossypium barbadense var. darwinii</name>
    <dbReference type="NCBI Taxonomy" id="34276"/>
    <lineage>
        <taxon>Eukaryota</taxon>
        <taxon>Viridiplantae</taxon>
        <taxon>Streptophyta</taxon>
        <taxon>Embryophyta</taxon>
        <taxon>Tracheophyta</taxon>
        <taxon>Spermatophyta</taxon>
        <taxon>Magnoliopsida</taxon>
        <taxon>eudicotyledons</taxon>
        <taxon>Gunneridae</taxon>
        <taxon>Pentapetalae</taxon>
        <taxon>rosids</taxon>
        <taxon>malvids</taxon>
        <taxon>Malvales</taxon>
        <taxon>Malvaceae</taxon>
        <taxon>Malvoideae</taxon>
        <taxon>Gossypium</taxon>
    </lineage>
</organism>
<accession>A0A5D2ASN5</accession>
<dbReference type="Proteomes" id="UP000323506">
    <property type="component" value="Chromosome D11"/>
</dbReference>
<dbReference type="EMBL" id="CM017711">
    <property type="protein sequence ID" value="TYG47934.1"/>
    <property type="molecule type" value="Genomic_DNA"/>
</dbReference>
<feature type="compositionally biased region" description="Polar residues" evidence="1">
    <location>
        <begin position="7"/>
        <end position="17"/>
    </location>
</feature>
<reference evidence="2 3" key="1">
    <citation type="submission" date="2019-06" db="EMBL/GenBank/DDBJ databases">
        <title>WGS assembly of Gossypium darwinii.</title>
        <authorList>
            <person name="Chen Z.J."/>
            <person name="Sreedasyam A."/>
            <person name="Ando A."/>
            <person name="Song Q."/>
            <person name="De L."/>
            <person name="Hulse-Kemp A."/>
            <person name="Ding M."/>
            <person name="Ye W."/>
            <person name="Kirkbride R."/>
            <person name="Jenkins J."/>
            <person name="Plott C."/>
            <person name="Lovell J."/>
            <person name="Lin Y.-M."/>
            <person name="Vaughn R."/>
            <person name="Liu B."/>
            <person name="Li W."/>
            <person name="Simpson S."/>
            <person name="Scheffler B."/>
            <person name="Saski C."/>
            <person name="Grover C."/>
            <person name="Hu G."/>
            <person name="Conover J."/>
            <person name="Carlson J."/>
            <person name="Shu S."/>
            <person name="Boston L."/>
            <person name="Williams M."/>
            <person name="Peterson D."/>
            <person name="Mcgee K."/>
            <person name="Jones D."/>
            <person name="Wendel J."/>
            <person name="Stelly D."/>
            <person name="Grimwood J."/>
            <person name="Schmutz J."/>
        </authorList>
    </citation>
    <scope>NUCLEOTIDE SEQUENCE [LARGE SCALE GENOMIC DNA]</scope>
    <source>
        <strain evidence="2">1808015.09</strain>
    </source>
</reference>
<evidence type="ECO:0000256" key="1">
    <source>
        <dbReference type="SAM" id="MobiDB-lite"/>
    </source>
</evidence>
<keyword evidence="3" id="KW-1185">Reference proteome</keyword>
<proteinExistence type="predicted"/>
<dbReference type="AlphaFoldDB" id="A0A5D2ASN5"/>
<evidence type="ECO:0000313" key="2">
    <source>
        <dbReference type="EMBL" id="TYG47934.1"/>
    </source>
</evidence>
<gene>
    <name evidence="2" type="ORF">ES288_D11G382300v1</name>
</gene>
<name>A0A5D2ASN5_GOSDA</name>